<proteinExistence type="predicted"/>
<evidence type="ECO:0000313" key="2">
    <source>
        <dbReference type="Proteomes" id="UP000265520"/>
    </source>
</evidence>
<feature type="non-terminal residue" evidence="1">
    <location>
        <position position="28"/>
    </location>
</feature>
<organism evidence="1 2">
    <name type="scientific">Trifolium medium</name>
    <dbReference type="NCBI Taxonomy" id="97028"/>
    <lineage>
        <taxon>Eukaryota</taxon>
        <taxon>Viridiplantae</taxon>
        <taxon>Streptophyta</taxon>
        <taxon>Embryophyta</taxon>
        <taxon>Tracheophyta</taxon>
        <taxon>Spermatophyta</taxon>
        <taxon>Magnoliopsida</taxon>
        <taxon>eudicotyledons</taxon>
        <taxon>Gunneridae</taxon>
        <taxon>Pentapetalae</taxon>
        <taxon>rosids</taxon>
        <taxon>fabids</taxon>
        <taxon>Fabales</taxon>
        <taxon>Fabaceae</taxon>
        <taxon>Papilionoideae</taxon>
        <taxon>50 kb inversion clade</taxon>
        <taxon>NPAAA clade</taxon>
        <taxon>Hologalegina</taxon>
        <taxon>IRL clade</taxon>
        <taxon>Trifolieae</taxon>
        <taxon>Trifolium</taxon>
    </lineage>
</organism>
<dbReference type="Proteomes" id="UP000265520">
    <property type="component" value="Unassembled WGS sequence"/>
</dbReference>
<protein>
    <submittedName>
        <fullName evidence="1">Uncharacterized protein</fullName>
    </submittedName>
</protein>
<comment type="caution">
    <text evidence="1">The sequence shown here is derived from an EMBL/GenBank/DDBJ whole genome shotgun (WGS) entry which is preliminary data.</text>
</comment>
<sequence length="28" mass="3285">MDMKLDVETVDEIDTMKGVRVADQRIEF</sequence>
<reference evidence="1 2" key="1">
    <citation type="journal article" date="2018" name="Front. Plant Sci.">
        <title>Red Clover (Trifolium pratense) and Zigzag Clover (T. medium) - A Picture of Genomic Similarities and Differences.</title>
        <authorList>
            <person name="Dluhosova J."/>
            <person name="Istvanek J."/>
            <person name="Nedelnik J."/>
            <person name="Repkova J."/>
        </authorList>
    </citation>
    <scope>NUCLEOTIDE SEQUENCE [LARGE SCALE GENOMIC DNA]</scope>
    <source>
        <strain evidence="2">cv. 10/8</strain>
        <tissue evidence="1">Leaf</tissue>
    </source>
</reference>
<accession>A0A392SCB8</accession>
<keyword evidence="2" id="KW-1185">Reference proteome</keyword>
<dbReference type="AlphaFoldDB" id="A0A392SCB8"/>
<name>A0A392SCB8_9FABA</name>
<dbReference type="EMBL" id="LXQA010352468">
    <property type="protein sequence ID" value="MCI46077.1"/>
    <property type="molecule type" value="Genomic_DNA"/>
</dbReference>
<evidence type="ECO:0000313" key="1">
    <source>
        <dbReference type="EMBL" id="MCI46077.1"/>
    </source>
</evidence>